<evidence type="ECO:0000256" key="5">
    <source>
        <dbReference type="ARBA" id="ARBA00022843"/>
    </source>
</evidence>
<dbReference type="PANTHER" id="PTHR18843:SF6">
    <property type="entry name" value="TORSIN-1A-INTERACTING PROTEIN 1"/>
    <property type="match status" value="1"/>
</dbReference>
<keyword evidence="9" id="KW-0325">Glycoprotein</keyword>
<keyword evidence="16" id="KW-1185">Reference proteome</keyword>
<keyword evidence="4" id="KW-0812">Transmembrane</keyword>
<feature type="domain" description="Torsin-1A-interacting protein 1/2 AAA+ activator" evidence="15">
    <location>
        <begin position="203"/>
        <end position="422"/>
    </location>
</feature>
<organism evidence="16 17">
    <name type="scientific">Pipra filicauda</name>
    <name type="common">Wire-tailed manakin</name>
    <dbReference type="NCBI Taxonomy" id="649802"/>
    <lineage>
        <taxon>Eukaryota</taxon>
        <taxon>Metazoa</taxon>
        <taxon>Chordata</taxon>
        <taxon>Craniata</taxon>
        <taxon>Vertebrata</taxon>
        <taxon>Euteleostomi</taxon>
        <taxon>Archelosauria</taxon>
        <taxon>Archosauria</taxon>
        <taxon>Dinosauria</taxon>
        <taxon>Saurischia</taxon>
        <taxon>Theropoda</taxon>
        <taxon>Coelurosauria</taxon>
        <taxon>Aves</taxon>
        <taxon>Neognathae</taxon>
        <taxon>Neoaves</taxon>
        <taxon>Telluraves</taxon>
        <taxon>Australaves</taxon>
        <taxon>Passeriformes</taxon>
        <taxon>Pipridae</taxon>
        <taxon>Pipra</taxon>
    </lineage>
</organism>
<evidence type="ECO:0000256" key="12">
    <source>
        <dbReference type="ARBA" id="ARBA00037876"/>
    </source>
</evidence>
<evidence type="ECO:0000256" key="10">
    <source>
        <dbReference type="ARBA" id="ARBA00023242"/>
    </source>
</evidence>
<evidence type="ECO:0000256" key="14">
    <source>
        <dbReference type="SAM" id="MobiDB-lite"/>
    </source>
</evidence>
<evidence type="ECO:0000256" key="8">
    <source>
        <dbReference type="ARBA" id="ARBA00023136"/>
    </source>
</evidence>
<gene>
    <name evidence="17" type="primary">LOC113998151</name>
</gene>
<dbReference type="GO" id="GO:0005637">
    <property type="term" value="C:nuclear inner membrane"/>
    <property type="evidence" value="ECO:0007669"/>
    <property type="project" value="UniProtKB-SubCell"/>
</dbReference>
<sequence>MLGGGGGEDEAAPADGPGVSLADEAGLKRRRKSPRLASRPDGPQDEADGGARPDAVDGDELHFGTPDSLTRPPIKAYRSPGGSAVYSEETPVKEKAKVYDSNEIKKPAGRPNVYTSKEIKADFPEKNQEHFSTFTPQSRSKSQYQSSVRKQSQPLAKNDGESQSGFHKGQTFLLVLLISVPLLYVFWSGIPSLLYGTSSRDAEILQTFRARMKELKNTYQSQDPNLWRRARVFLEKRLNTSHLHLEPAILLFTAGREAEKALRCLSNEIADAFAFSQNATTIQIDGVDKALLDSDYVKLEVDKELSSGFSKGKKVAVVHRFESLPAGSTLIFYKYCDHENAAFKDVALLLTVLLDEQSLGKSLTFQEVEEKVRDFLQAKFIGSDVPSSYNGMDTDKLSGLWSRISHLVLPVWPEKGLSLEGCT</sequence>
<keyword evidence="5" id="KW-0832">Ubl conjugation</keyword>
<dbReference type="GeneID" id="113998151"/>
<evidence type="ECO:0000256" key="13">
    <source>
        <dbReference type="ARBA" id="ARBA00040724"/>
    </source>
</evidence>
<evidence type="ECO:0000256" key="2">
    <source>
        <dbReference type="ARBA" id="ARBA00022499"/>
    </source>
</evidence>
<feature type="compositionally biased region" description="Basic and acidic residues" evidence="14">
    <location>
        <begin position="117"/>
        <end position="129"/>
    </location>
</feature>
<evidence type="ECO:0000256" key="3">
    <source>
        <dbReference type="ARBA" id="ARBA00022553"/>
    </source>
</evidence>
<evidence type="ECO:0000256" key="1">
    <source>
        <dbReference type="ARBA" id="ARBA00007860"/>
    </source>
</evidence>
<dbReference type="PANTHER" id="PTHR18843">
    <property type="entry name" value="TORSIN-1A-INTERACTING PROTEIN"/>
    <property type="match status" value="1"/>
</dbReference>
<accession>A0A7R5KEL0</accession>
<comment type="subcellular location">
    <subcellularLocation>
        <location evidence="12">Nucleus inner membrane</location>
        <topology evidence="12">Single-pass membrane protein</topology>
    </subcellularLocation>
</comment>
<evidence type="ECO:0000256" key="11">
    <source>
        <dbReference type="ARBA" id="ARBA00037580"/>
    </source>
</evidence>
<keyword evidence="7" id="KW-0175">Coiled coil</keyword>
<comment type="function">
    <text evidence="11">Required for nuclear membrane integrity. Induces TOR1A and TOR1B ATPase activity and is required for their location on the nuclear membrane. Binds to A- and B-type lamins. Possible role in membrane attachment and assembly of the nuclear lamina.</text>
</comment>
<protein>
    <recommendedName>
        <fullName evidence="13">Torsin-1A-interacting protein 1</fullName>
    </recommendedName>
</protein>
<proteinExistence type="inferred from homology"/>
<name>A0A7R5KEL0_9PASS</name>
<evidence type="ECO:0000256" key="6">
    <source>
        <dbReference type="ARBA" id="ARBA00022989"/>
    </source>
</evidence>
<dbReference type="GO" id="GO:0061024">
    <property type="term" value="P:membrane organization"/>
    <property type="evidence" value="ECO:0007669"/>
    <property type="project" value="TreeGrafter"/>
</dbReference>
<dbReference type="InterPro" id="IPR038599">
    <property type="entry name" value="LAP1C-like_C_sf"/>
</dbReference>
<dbReference type="InParanoid" id="A0A7R5KEL0"/>
<keyword evidence="2" id="KW-1017">Isopeptide bond</keyword>
<keyword evidence="8" id="KW-0472">Membrane</keyword>
<reference evidence="17" key="1">
    <citation type="submission" date="2025-08" db="UniProtKB">
        <authorList>
            <consortium name="RefSeq"/>
        </authorList>
    </citation>
    <scope>IDENTIFICATION</scope>
    <source>
        <tissue evidence="17">Muscle</tissue>
    </source>
</reference>
<feature type="compositionally biased region" description="Basic and acidic residues" evidence="14">
    <location>
        <begin position="90"/>
        <end position="106"/>
    </location>
</feature>
<dbReference type="Gene3D" id="3.40.50.12190">
    <property type="match status" value="1"/>
</dbReference>
<dbReference type="RefSeq" id="XP_039240071.1">
    <property type="nucleotide sequence ID" value="XM_039384137.1"/>
</dbReference>
<dbReference type="Proteomes" id="UP000504627">
    <property type="component" value="Unplaced"/>
</dbReference>
<evidence type="ECO:0000313" key="17">
    <source>
        <dbReference type="RefSeq" id="XP_039240071.1"/>
    </source>
</evidence>
<feature type="compositionally biased region" description="Basic and acidic residues" evidence="14">
    <location>
        <begin position="49"/>
        <end position="62"/>
    </location>
</feature>
<dbReference type="GO" id="GO:0001671">
    <property type="term" value="F:ATPase activator activity"/>
    <property type="evidence" value="ECO:0007669"/>
    <property type="project" value="InterPro"/>
</dbReference>
<evidence type="ECO:0000256" key="9">
    <source>
        <dbReference type="ARBA" id="ARBA00023180"/>
    </source>
</evidence>
<evidence type="ECO:0000256" key="7">
    <source>
        <dbReference type="ARBA" id="ARBA00023054"/>
    </source>
</evidence>
<dbReference type="InterPro" id="IPR008662">
    <property type="entry name" value="TOIP1/2"/>
</dbReference>
<feature type="region of interest" description="Disordered" evidence="14">
    <location>
        <begin position="1"/>
        <end position="163"/>
    </location>
</feature>
<evidence type="ECO:0000259" key="15">
    <source>
        <dbReference type="Pfam" id="PF05609"/>
    </source>
</evidence>
<dbReference type="InterPro" id="IPR046753">
    <property type="entry name" value="TOIP1/2_C"/>
</dbReference>
<feature type="compositionally biased region" description="Polar residues" evidence="14">
    <location>
        <begin position="130"/>
        <end position="163"/>
    </location>
</feature>
<dbReference type="AlphaFoldDB" id="A0A7R5KEL0"/>
<keyword evidence="3" id="KW-0597">Phosphoprotein</keyword>
<evidence type="ECO:0000313" key="16">
    <source>
        <dbReference type="Proteomes" id="UP000504627"/>
    </source>
</evidence>
<dbReference type="Pfam" id="PF05609">
    <property type="entry name" value="LAP1_C"/>
    <property type="match status" value="1"/>
</dbReference>
<keyword evidence="6" id="KW-1133">Transmembrane helix</keyword>
<keyword evidence="10" id="KW-0539">Nucleus</keyword>
<comment type="similarity">
    <text evidence="1">Belongs to the TOR1AIP family.</text>
</comment>
<evidence type="ECO:0000256" key="4">
    <source>
        <dbReference type="ARBA" id="ARBA00022692"/>
    </source>
</evidence>